<accession>A0A7J6F3M9</accession>
<evidence type="ECO:0008006" key="8">
    <source>
        <dbReference type="Google" id="ProtNLM"/>
    </source>
</evidence>
<evidence type="ECO:0000256" key="5">
    <source>
        <dbReference type="SAM" id="MobiDB-lite"/>
    </source>
</evidence>
<feature type="region of interest" description="Disordered" evidence="5">
    <location>
        <begin position="237"/>
        <end position="261"/>
    </location>
</feature>
<feature type="region of interest" description="Disordered" evidence="5">
    <location>
        <begin position="901"/>
        <end position="944"/>
    </location>
</feature>
<dbReference type="InterPro" id="IPR040418">
    <property type="entry name" value="CRWN"/>
</dbReference>
<dbReference type="PANTHER" id="PTHR31908">
    <property type="entry name" value="PROTEIN CROWDED NUCLEI 4"/>
    <property type="match status" value="1"/>
</dbReference>
<comment type="caution">
    <text evidence="6">The sequence shown here is derived from an EMBL/GenBank/DDBJ whole genome shotgun (WGS) entry which is preliminary data.</text>
</comment>
<proteinExistence type="inferred from homology"/>
<dbReference type="Proteomes" id="UP000583929">
    <property type="component" value="Unassembled WGS sequence"/>
</dbReference>
<keyword evidence="1" id="KW-0175">Coiled coil</keyword>
<gene>
    <name evidence="6" type="ORF">G4B88_017338</name>
</gene>
<keyword evidence="7" id="KW-1185">Reference proteome</keyword>
<sequence length="1188" mass="137100">MFTPQRKAAETALPLGPRLSADKGKAVAFLDGPPPPLGSLSETRVNMMLESDMGNLDDWRRFKEVGLLDEAVMVRKDHEALAEKVTKLESQLFDYQYNMGLLLIEKEDWASKFEELRQDLAETHEMLKREQSAHLIALSEAEKREENVRKALSAEKQCVFELEKALYEMHDEQAEIKLTSASKLAEADALANGMEEKSLEIEKKLQAADARLAEVNRKSTELKVRLEEVEARESVLHKEQQTLSAERETHKATFSKHQDDLQEWERRLQEREERLCKDRRILKEREEKANENERIHKRMEIELEELEKKIESCNLDIIQKEEDITKRLADLSSKEKEADSLRNVLEMKSKELHQLEEKLSLREKIEVQQLLDEHKAILDVKMKELDVEIEDRRKSLDRELFSKADALGMKEAEINHREEKLEKREHAFQEKSGRLKEKNKESEEKLKSIKEREKIMKAEEKKLEMEKQQMLADKESVQSLLAEVDKIKAENIQLELQICKERENLIVTDEERSQHVHLQLELKQEIENYRLQNELLLKEANDLKQEKENFEKEWEDLDEKRSKISKELRELHEEKENLTKLRHLEEERLNEEKRAIQEFKQREMENLKLENDRVAAKMTAEQLAISEKAQFEQRQMAQDFELQRRNLETDLRKEQEEMEKLIHERERAFRDETERELNNIKKLKEVAQKEMEEVRLERQRTKKQREELVLNKEQLKVNQLEIQNDIDQLGILSNKIKYQREELIKDRNQFLSFVDKLKNCKDGGDIGREFSLSDFHVPEVNHGDAVPLPNFDDELVEKSSDGLDLDLGSSMSGASMSWLKKCTSKIFKVSPSKKSENVVAPVSVELPPTTQEVNEPKVLDNDGGRGPGIPEDRQPYPSKISNFAVNTQKVQFGNVIEIDDGYAPDHSQLDSKVDEVPEDSLQSEVKSGLQKSGRRRKSALRRTRSVKAVVEEAKAFLGESLDEPGSNVVMQPSDSYNTNEESRGDSGHAMKGYSYPTRKRLRDQTSNISESEQDAGDSEACSGSVSTTGRRGRKKQQSVASGLETPGNRYNFRRRKNVDSTNVDPKKTEEKEAVGSGMVDVAANPEVVSISSDVATKSTQTKQVVQVITTKTVEFAEEKVVRFKTTADADIDAEQARLGESTEIGNEVNETLKHGGEDESNDDYDEDEEELHPGEVSMGKKLWSFFTT</sequence>
<feature type="region of interest" description="Disordered" evidence="5">
    <location>
        <begin position="422"/>
        <end position="446"/>
    </location>
</feature>
<evidence type="ECO:0000256" key="2">
    <source>
        <dbReference type="ARBA" id="ARBA00023242"/>
    </source>
</evidence>
<comment type="similarity">
    <text evidence="4">Belongs to the CRWN family.</text>
</comment>
<feature type="compositionally biased region" description="Basic and acidic residues" evidence="5">
    <location>
        <begin position="854"/>
        <end position="863"/>
    </location>
</feature>
<protein>
    <recommendedName>
        <fullName evidence="8">Nuclear matrix constituent protein 1-like protein</fullName>
    </recommendedName>
</protein>
<feature type="compositionally biased region" description="Basic and acidic residues" evidence="5">
    <location>
        <begin position="1064"/>
        <end position="1073"/>
    </location>
</feature>
<evidence type="ECO:0000313" key="7">
    <source>
        <dbReference type="Proteomes" id="UP000583929"/>
    </source>
</evidence>
<evidence type="ECO:0000256" key="1">
    <source>
        <dbReference type="ARBA" id="ARBA00023054"/>
    </source>
</evidence>
<dbReference type="GO" id="GO:0006997">
    <property type="term" value="P:nucleus organization"/>
    <property type="evidence" value="ECO:0007669"/>
    <property type="project" value="InterPro"/>
</dbReference>
<evidence type="ECO:0000256" key="4">
    <source>
        <dbReference type="ARBA" id="ARBA00024208"/>
    </source>
</evidence>
<dbReference type="EMBL" id="JAATIQ010000274">
    <property type="protein sequence ID" value="KAF4365342.1"/>
    <property type="molecule type" value="Genomic_DNA"/>
</dbReference>
<name>A0A7J6F3M9_CANSA</name>
<feature type="region of interest" description="Disordered" evidence="5">
    <location>
        <begin position="848"/>
        <end position="877"/>
    </location>
</feature>
<feature type="compositionally biased region" description="Polar residues" evidence="5">
    <location>
        <begin position="968"/>
        <end position="979"/>
    </location>
</feature>
<reference evidence="6 7" key="1">
    <citation type="journal article" date="2020" name="bioRxiv">
        <title>Sequence and annotation of 42 cannabis genomes reveals extensive copy number variation in cannabinoid synthesis and pathogen resistance genes.</title>
        <authorList>
            <person name="Mckernan K.J."/>
            <person name="Helbert Y."/>
            <person name="Kane L.T."/>
            <person name="Ebling H."/>
            <person name="Zhang L."/>
            <person name="Liu B."/>
            <person name="Eaton Z."/>
            <person name="Mclaughlin S."/>
            <person name="Kingan S."/>
            <person name="Baybayan P."/>
            <person name="Concepcion G."/>
            <person name="Jordan M."/>
            <person name="Riva A."/>
            <person name="Barbazuk W."/>
            <person name="Harkins T."/>
        </authorList>
    </citation>
    <scope>NUCLEOTIDE SEQUENCE [LARGE SCALE GENOMIC DNA]</scope>
    <source>
        <strain evidence="7">cv. Jamaican Lion 4</strain>
        <tissue evidence="6">Leaf</tissue>
    </source>
</reference>
<feature type="compositionally biased region" description="Basic residues" evidence="5">
    <location>
        <begin position="932"/>
        <end position="944"/>
    </location>
</feature>
<keyword evidence="2" id="KW-0539">Nucleus</keyword>
<evidence type="ECO:0000256" key="3">
    <source>
        <dbReference type="ARBA" id="ARBA00024186"/>
    </source>
</evidence>
<dbReference type="GO" id="GO:0005652">
    <property type="term" value="C:nuclear lamina"/>
    <property type="evidence" value="ECO:0007669"/>
    <property type="project" value="UniProtKB-SubCell"/>
</dbReference>
<feature type="region of interest" description="Disordered" evidence="5">
    <location>
        <begin position="962"/>
        <end position="1075"/>
    </location>
</feature>
<dbReference type="AlphaFoldDB" id="A0A7J6F3M9"/>
<dbReference type="PANTHER" id="PTHR31908:SF9">
    <property type="entry name" value="PROTEIN CROWDED NUCLEI 3"/>
    <property type="match status" value="1"/>
</dbReference>
<feature type="compositionally biased region" description="Acidic residues" evidence="5">
    <location>
        <begin position="1158"/>
        <end position="1170"/>
    </location>
</feature>
<comment type="subcellular location">
    <subcellularLocation>
        <location evidence="3">Nucleus lamina</location>
    </subcellularLocation>
</comment>
<feature type="region of interest" description="Disordered" evidence="5">
    <location>
        <begin position="1137"/>
        <end position="1176"/>
    </location>
</feature>
<organism evidence="6 7">
    <name type="scientific">Cannabis sativa</name>
    <name type="common">Hemp</name>
    <name type="synonym">Marijuana</name>
    <dbReference type="NCBI Taxonomy" id="3483"/>
    <lineage>
        <taxon>Eukaryota</taxon>
        <taxon>Viridiplantae</taxon>
        <taxon>Streptophyta</taxon>
        <taxon>Embryophyta</taxon>
        <taxon>Tracheophyta</taxon>
        <taxon>Spermatophyta</taxon>
        <taxon>Magnoliopsida</taxon>
        <taxon>eudicotyledons</taxon>
        <taxon>Gunneridae</taxon>
        <taxon>Pentapetalae</taxon>
        <taxon>rosids</taxon>
        <taxon>fabids</taxon>
        <taxon>Rosales</taxon>
        <taxon>Cannabaceae</taxon>
        <taxon>Cannabis</taxon>
    </lineage>
</organism>
<evidence type="ECO:0000313" key="6">
    <source>
        <dbReference type="EMBL" id="KAF4365342.1"/>
    </source>
</evidence>